<keyword evidence="5" id="KW-0408">Iron</keyword>
<dbReference type="InterPro" id="IPR051536">
    <property type="entry name" value="UDG_Type-4/5"/>
</dbReference>
<dbReference type="SMART" id="SM00987">
    <property type="entry name" value="UreE_C"/>
    <property type="match status" value="1"/>
</dbReference>
<keyword evidence="4" id="KW-0378">Hydrolase</keyword>
<dbReference type="PANTHER" id="PTHR33693">
    <property type="entry name" value="TYPE-5 URACIL-DNA GLYCOSYLASE"/>
    <property type="match status" value="1"/>
</dbReference>
<gene>
    <name evidence="11" type="ORF">CQW49_13410</name>
</gene>
<keyword evidence="6" id="KW-0411">Iron-sulfur</keyword>
<evidence type="ECO:0000313" key="11">
    <source>
        <dbReference type="EMBL" id="ATQ68764.1"/>
    </source>
</evidence>
<keyword evidence="3" id="KW-0227">DNA damage</keyword>
<reference evidence="12" key="1">
    <citation type="submission" date="2017-10" db="EMBL/GenBank/DDBJ databases">
        <title>Completed PacBio SMRT sequence of Methylosinus trichosporium OB3b reveals presence of a third large plasmid.</title>
        <authorList>
            <person name="Charles T.C."/>
            <person name="Lynch M.D.J."/>
            <person name="Heil J.R."/>
            <person name="Cheng J."/>
        </authorList>
    </citation>
    <scope>NUCLEOTIDE SEQUENCE [LARGE SCALE GENOMIC DNA]</scope>
    <source>
        <strain evidence="12">OB3b</strain>
    </source>
</reference>
<feature type="domain" description="Uracil-DNA glycosylase-like" evidence="10">
    <location>
        <begin position="44"/>
        <end position="216"/>
    </location>
</feature>
<accession>A0A2D2D1B9</accession>
<evidence type="ECO:0000256" key="8">
    <source>
        <dbReference type="ARBA" id="ARBA00023779"/>
    </source>
</evidence>
<dbReference type="Proteomes" id="UP000230709">
    <property type="component" value="Chromosome"/>
</dbReference>
<evidence type="ECO:0000313" key="12">
    <source>
        <dbReference type="Proteomes" id="UP000230709"/>
    </source>
</evidence>
<keyword evidence="2" id="KW-0479">Metal-binding</keyword>
<dbReference type="KEGG" id="mtw:CQW49_13410"/>
<protein>
    <recommendedName>
        <fullName evidence="9">Type-5 uracil-DNA glycosylase</fullName>
    </recommendedName>
</protein>
<keyword evidence="12" id="KW-1185">Reference proteome</keyword>
<dbReference type="GO" id="GO:0033958">
    <property type="term" value="F:DNA-deoxyinosine glycosylase activity"/>
    <property type="evidence" value="ECO:0007669"/>
    <property type="project" value="InterPro"/>
</dbReference>
<dbReference type="AlphaFoldDB" id="A0A2D2D1B9"/>
<dbReference type="Gene3D" id="3.40.470.10">
    <property type="entry name" value="Uracil-DNA glycosylase-like domain"/>
    <property type="match status" value="1"/>
</dbReference>
<name>A0A2D2D1B9_METT3</name>
<dbReference type="EMBL" id="CP023737">
    <property type="protein sequence ID" value="ATQ68764.1"/>
    <property type="molecule type" value="Genomic_DNA"/>
</dbReference>
<keyword evidence="1" id="KW-0004">4Fe-4S</keyword>
<dbReference type="GO" id="GO:0051539">
    <property type="term" value="F:4 iron, 4 sulfur cluster binding"/>
    <property type="evidence" value="ECO:0007669"/>
    <property type="project" value="UniProtKB-KW"/>
</dbReference>
<comment type="similarity">
    <text evidence="8">Belongs to the uracil-DNA glycosylase (UDG) superfamily. Type 5 (UDGb) family.</text>
</comment>
<keyword evidence="7" id="KW-0234">DNA repair</keyword>
<dbReference type="SMART" id="SM00986">
    <property type="entry name" value="UDG"/>
    <property type="match status" value="1"/>
</dbReference>
<dbReference type="CDD" id="cd10031">
    <property type="entry name" value="UDG-F5_TTUDGB_like"/>
    <property type="match status" value="1"/>
</dbReference>
<evidence type="ECO:0000256" key="2">
    <source>
        <dbReference type="ARBA" id="ARBA00022723"/>
    </source>
</evidence>
<evidence type="ECO:0000256" key="4">
    <source>
        <dbReference type="ARBA" id="ARBA00022801"/>
    </source>
</evidence>
<organism evidence="11 12">
    <name type="scientific">Methylosinus trichosporium (strain ATCC 35070 / NCIMB 11131 / UNIQEM 75 / OB3b)</name>
    <dbReference type="NCBI Taxonomy" id="595536"/>
    <lineage>
        <taxon>Bacteria</taxon>
        <taxon>Pseudomonadati</taxon>
        <taxon>Pseudomonadota</taxon>
        <taxon>Alphaproteobacteria</taxon>
        <taxon>Hyphomicrobiales</taxon>
        <taxon>Methylocystaceae</taxon>
        <taxon>Methylosinus</taxon>
    </lineage>
</organism>
<evidence type="ECO:0000256" key="3">
    <source>
        <dbReference type="ARBA" id="ARBA00022763"/>
    </source>
</evidence>
<evidence type="ECO:0000256" key="1">
    <source>
        <dbReference type="ARBA" id="ARBA00022485"/>
    </source>
</evidence>
<dbReference type="STRING" id="595536.GCA_000178815_02481"/>
<dbReference type="InterPro" id="IPR005122">
    <property type="entry name" value="Uracil-DNA_glycosylase-like"/>
</dbReference>
<evidence type="ECO:0000256" key="5">
    <source>
        <dbReference type="ARBA" id="ARBA00023004"/>
    </source>
</evidence>
<evidence type="ECO:0000256" key="6">
    <source>
        <dbReference type="ARBA" id="ARBA00023014"/>
    </source>
</evidence>
<dbReference type="RefSeq" id="WP_040566449.1">
    <property type="nucleotide sequence ID" value="NZ_ADVE02000001.1"/>
</dbReference>
<dbReference type="Pfam" id="PF03167">
    <property type="entry name" value="UDG"/>
    <property type="match status" value="1"/>
</dbReference>
<dbReference type="InterPro" id="IPR044147">
    <property type="entry name" value="UdgB-like"/>
</dbReference>
<dbReference type="PANTHER" id="PTHR33693:SF3">
    <property type="entry name" value="TYPE-5 URACIL-DNA GLYCOSYLASE"/>
    <property type="match status" value="1"/>
</dbReference>
<evidence type="ECO:0000256" key="9">
    <source>
        <dbReference type="ARBA" id="ARBA00023887"/>
    </source>
</evidence>
<sequence length="230" mass="25023">MTSDEASRSSAGEPPSDCPLCPRLVALRRELRGREPVWHNAPVLDLGPRSARLLIVGLAPGMRGANRTGRAFTGDDAGRLLFATLAQYGFSRGLYDARADDGVELIDCLIANVVRCVPPGNRPLPAELAACRPFFVATIEKMSELRVIVALGRVAHEGVLRALSAKLRDHPFAHGREHILTSNMLKHDVLLIDSYHCSRLNTNTGALTPEMFRAIFARAHALLEGGTMRA</sequence>
<dbReference type="GO" id="GO:0046872">
    <property type="term" value="F:metal ion binding"/>
    <property type="evidence" value="ECO:0007669"/>
    <property type="project" value="UniProtKB-KW"/>
</dbReference>
<dbReference type="SUPFAM" id="SSF52141">
    <property type="entry name" value="Uracil-DNA glycosylase-like"/>
    <property type="match status" value="1"/>
</dbReference>
<dbReference type="InterPro" id="IPR036895">
    <property type="entry name" value="Uracil-DNA_glycosylase-like_sf"/>
</dbReference>
<proteinExistence type="inferred from homology"/>
<evidence type="ECO:0000256" key="7">
    <source>
        <dbReference type="ARBA" id="ARBA00023204"/>
    </source>
</evidence>
<evidence type="ECO:0000259" key="10">
    <source>
        <dbReference type="SMART" id="SM00986"/>
    </source>
</evidence>
<dbReference type="GO" id="GO:0004844">
    <property type="term" value="F:uracil DNA N-glycosylase activity"/>
    <property type="evidence" value="ECO:0007669"/>
    <property type="project" value="InterPro"/>
</dbReference>
<dbReference type="GO" id="GO:0006284">
    <property type="term" value="P:base-excision repair"/>
    <property type="evidence" value="ECO:0007669"/>
    <property type="project" value="InterPro"/>
</dbReference>